<comment type="caution">
    <text evidence="11">The sequence shown here is derived from an EMBL/GenBank/DDBJ whole genome shotgun (WGS) entry which is preliminary data.</text>
</comment>
<evidence type="ECO:0000256" key="8">
    <source>
        <dbReference type="ARBA" id="ARBA00023136"/>
    </source>
</evidence>
<dbReference type="Proteomes" id="UP000230706">
    <property type="component" value="Unassembled WGS sequence"/>
</dbReference>
<evidence type="ECO:0000313" key="12">
    <source>
        <dbReference type="Proteomes" id="UP000230706"/>
    </source>
</evidence>
<evidence type="ECO:0000256" key="5">
    <source>
        <dbReference type="ARBA" id="ARBA00022643"/>
    </source>
</evidence>
<evidence type="ECO:0000256" key="7">
    <source>
        <dbReference type="ARBA" id="ARBA00023002"/>
    </source>
</evidence>
<dbReference type="InterPro" id="IPR013785">
    <property type="entry name" value="Aldolase_TIM"/>
</dbReference>
<dbReference type="InterPro" id="IPR012135">
    <property type="entry name" value="Dihydroorotate_DH_1_2"/>
</dbReference>
<keyword evidence="6" id="KW-0665">Pyrimidine biosynthesis</keyword>
<dbReference type="NCBIfam" id="TIGR01036">
    <property type="entry name" value="pyrD_sub2"/>
    <property type="match status" value="1"/>
</dbReference>
<keyword evidence="5" id="KW-0288">FMN</keyword>
<evidence type="ECO:0000256" key="2">
    <source>
        <dbReference type="ARBA" id="ARBA00003125"/>
    </source>
</evidence>
<evidence type="ECO:0000259" key="10">
    <source>
        <dbReference type="Pfam" id="PF01180"/>
    </source>
</evidence>
<keyword evidence="4" id="KW-0285">Flavoprotein</keyword>
<dbReference type="NCBIfam" id="NF003652">
    <property type="entry name" value="PRK05286.2-5"/>
    <property type="match status" value="1"/>
</dbReference>
<dbReference type="GO" id="GO:0106430">
    <property type="term" value="F:dihydroorotate dehydrogenase (quinone) activity"/>
    <property type="evidence" value="ECO:0007669"/>
    <property type="project" value="UniProtKB-EC"/>
</dbReference>
<comment type="pathway">
    <text evidence="3">Pyrimidine metabolism; UMP biosynthesis via de novo pathway.</text>
</comment>
<dbReference type="Gene3D" id="3.20.20.70">
    <property type="entry name" value="Aldolase class I"/>
    <property type="match status" value="1"/>
</dbReference>
<dbReference type="GO" id="GO:0005737">
    <property type="term" value="C:cytoplasm"/>
    <property type="evidence" value="ECO:0007669"/>
    <property type="project" value="InterPro"/>
</dbReference>
<dbReference type="Pfam" id="PF01180">
    <property type="entry name" value="DHO_dh"/>
    <property type="match status" value="1"/>
</dbReference>
<reference evidence="12" key="1">
    <citation type="submission" date="2017-09" db="EMBL/GenBank/DDBJ databases">
        <title>Depth-based differentiation of microbial function through sediment-hosted aquifers and enrichment of novel symbionts in the deep terrestrial subsurface.</title>
        <authorList>
            <person name="Probst A.J."/>
            <person name="Ladd B."/>
            <person name="Jarett J.K."/>
            <person name="Geller-Mcgrath D.E."/>
            <person name="Sieber C.M.K."/>
            <person name="Emerson J.B."/>
            <person name="Anantharaman K."/>
            <person name="Thomas B.C."/>
            <person name="Malmstrom R."/>
            <person name="Stieglmeier M."/>
            <person name="Klingl A."/>
            <person name="Woyke T."/>
            <person name="Ryan C.M."/>
            <person name="Banfield J.F."/>
        </authorList>
    </citation>
    <scope>NUCLEOTIDE SEQUENCE [LARGE SCALE GENOMIC DNA]</scope>
</reference>
<dbReference type="InterPro" id="IPR005720">
    <property type="entry name" value="Dihydroorotate_DH_cat"/>
</dbReference>
<evidence type="ECO:0000256" key="1">
    <source>
        <dbReference type="ARBA" id="ARBA00001917"/>
    </source>
</evidence>
<dbReference type="GO" id="GO:0044205">
    <property type="term" value="P:'de novo' UMP biosynthetic process"/>
    <property type="evidence" value="ECO:0007669"/>
    <property type="project" value="UniProtKB-UniPathway"/>
</dbReference>
<evidence type="ECO:0000256" key="4">
    <source>
        <dbReference type="ARBA" id="ARBA00022630"/>
    </source>
</evidence>
<comment type="function">
    <text evidence="2">Catalyzes the conversion of dihydroorotate to orotate with quinone as electron acceptor.</text>
</comment>
<dbReference type="InterPro" id="IPR050074">
    <property type="entry name" value="DHO_dehydrogenase"/>
</dbReference>
<keyword evidence="7" id="KW-0560">Oxidoreductase</keyword>
<dbReference type="PANTHER" id="PTHR48109:SF4">
    <property type="entry name" value="DIHYDROOROTATE DEHYDROGENASE (QUINONE), MITOCHONDRIAL"/>
    <property type="match status" value="1"/>
</dbReference>
<dbReference type="PANTHER" id="PTHR48109">
    <property type="entry name" value="DIHYDROOROTATE DEHYDROGENASE (QUINONE), MITOCHONDRIAL-RELATED"/>
    <property type="match status" value="1"/>
</dbReference>
<accession>A0A2H0UIN0</accession>
<dbReference type="CDD" id="cd04738">
    <property type="entry name" value="DHOD_2_like"/>
    <property type="match status" value="1"/>
</dbReference>
<dbReference type="GO" id="GO:0006207">
    <property type="term" value="P:'de novo' pyrimidine nucleobase biosynthetic process"/>
    <property type="evidence" value="ECO:0007669"/>
    <property type="project" value="UniProtKB-UniRule"/>
</dbReference>
<comment type="cofactor">
    <cofactor evidence="1">
        <name>FMN</name>
        <dbReference type="ChEBI" id="CHEBI:58210"/>
    </cofactor>
</comment>
<evidence type="ECO:0000313" key="11">
    <source>
        <dbReference type="EMBL" id="PIR86257.1"/>
    </source>
</evidence>
<name>A0A2H0UIN0_9BACT</name>
<dbReference type="UniPathway" id="UPA00070"/>
<gene>
    <name evidence="11" type="ORF">COU13_01960</name>
</gene>
<feature type="domain" description="Dihydroorotate dehydrogenase catalytic" evidence="10">
    <location>
        <begin position="53"/>
        <end position="344"/>
    </location>
</feature>
<dbReference type="PIRSF" id="PIRSF000164">
    <property type="entry name" value="DHO_oxidase"/>
    <property type="match status" value="1"/>
</dbReference>
<dbReference type="AlphaFoldDB" id="A0A2H0UIN0"/>
<evidence type="ECO:0000256" key="9">
    <source>
        <dbReference type="NCBIfam" id="TIGR01036"/>
    </source>
</evidence>
<keyword evidence="8" id="KW-0472">Membrane</keyword>
<evidence type="ECO:0000256" key="6">
    <source>
        <dbReference type="ARBA" id="ARBA00022975"/>
    </source>
</evidence>
<dbReference type="SUPFAM" id="SSF51395">
    <property type="entry name" value="FMN-linked oxidoreductases"/>
    <property type="match status" value="1"/>
</dbReference>
<dbReference type="EC" id="1.3.5.2" evidence="9"/>
<dbReference type="EMBL" id="PFBF01000043">
    <property type="protein sequence ID" value="PIR86257.1"/>
    <property type="molecule type" value="Genomic_DNA"/>
</dbReference>
<evidence type="ECO:0000256" key="3">
    <source>
        <dbReference type="ARBA" id="ARBA00004725"/>
    </source>
</evidence>
<dbReference type="GO" id="GO:0016020">
    <property type="term" value="C:membrane"/>
    <property type="evidence" value="ECO:0007669"/>
    <property type="project" value="InterPro"/>
</dbReference>
<protein>
    <recommendedName>
        <fullName evidence="9">Dihydroorotate dehydrogenase (quinone)</fullName>
        <ecNumber evidence="9">1.3.5.2</ecNumber>
    </recommendedName>
</protein>
<dbReference type="InterPro" id="IPR005719">
    <property type="entry name" value="Dihydroorotate_DH_2"/>
</dbReference>
<organism evidence="11 12">
    <name type="scientific">Candidatus Kaiserbacteria bacterium CG10_big_fil_rev_8_21_14_0_10_43_70</name>
    <dbReference type="NCBI Taxonomy" id="1974605"/>
    <lineage>
        <taxon>Bacteria</taxon>
        <taxon>Candidatus Kaiseribacteriota</taxon>
    </lineage>
</organism>
<sequence>MFYKNILFPLTCALSSNDAEYAHTMGMWALKVCGLPPMYSLFSKYTYVPGNEVEAFGIQFPSPVGLAAGFEKNAIAPWGIAALSPGFIEIGTVVPRYQKGNPRPRMFRLFEDRAIINRMGFNSIGSSQVEHRLCAYFEYGYKKPPMPIGINVGANKNTPIKDAHRDYAEVIQVLYPFADYLTANVSSPNTVGLRELQFGSYLEQLLETVRDAVVWSAGNESPKPILLKVAPDLKYRELEELCDKAEQYVDGLIIGNTTVKRSKKLVSSYRDETGGLSGAPLRKRALRLVHHASKRCRLPIVCAGGVSCADDVRRAQDAGAVLVQILTGMIYEGPMIFRNINRELVR</sequence>
<proteinExistence type="predicted"/>